<accession>A0A833U4T0</accession>
<feature type="repeat" description="PPR" evidence="3">
    <location>
        <begin position="253"/>
        <end position="287"/>
    </location>
</feature>
<dbReference type="Gramene" id="Jr13_26170_p1">
    <property type="protein sequence ID" value="cds.Jr13_26170_p1"/>
    <property type="gene ID" value="Jr13_26170"/>
</dbReference>
<protein>
    <submittedName>
        <fullName evidence="5">Uncharacterized protein</fullName>
    </submittedName>
</protein>
<comment type="caution">
    <text evidence="5">The sequence shown here is derived from an EMBL/GenBank/DDBJ whole genome shotgun (WGS) entry which is preliminary data.</text>
</comment>
<organism evidence="5 6">
    <name type="scientific">Juglans regia</name>
    <name type="common">English walnut</name>
    <dbReference type="NCBI Taxonomy" id="51240"/>
    <lineage>
        <taxon>Eukaryota</taxon>
        <taxon>Viridiplantae</taxon>
        <taxon>Streptophyta</taxon>
        <taxon>Embryophyta</taxon>
        <taxon>Tracheophyta</taxon>
        <taxon>Spermatophyta</taxon>
        <taxon>Magnoliopsida</taxon>
        <taxon>eudicotyledons</taxon>
        <taxon>Gunneridae</taxon>
        <taxon>Pentapetalae</taxon>
        <taxon>rosids</taxon>
        <taxon>fabids</taxon>
        <taxon>Fagales</taxon>
        <taxon>Juglandaceae</taxon>
        <taxon>Juglans</taxon>
    </lineage>
</organism>
<gene>
    <name evidence="5" type="ORF">F2P56_031036</name>
</gene>
<proteinExistence type="inferred from homology"/>
<dbReference type="InterPro" id="IPR011990">
    <property type="entry name" value="TPR-like_helical_dom_sf"/>
</dbReference>
<dbReference type="EMBL" id="LIHL02000013">
    <property type="protein sequence ID" value="KAF5450708.1"/>
    <property type="molecule type" value="Genomic_DNA"/>
</dbReference>
<feature type="repeat" description="PPR" evidence="3">
    <location>
        <begin position="288"/>
        <end position="312"/>
    </location>
</feature>
<feature type="repeat" description="PPR" evidence="3">
    <location>
        <begin position="183"/>
        <end position="217"/>
    </location>
</feature>
<reference evidence="5" key="1">
    <citation type="submission" date="2015-10" db="EMBL/GenBank/DDBJ databases">
        <authorList>
            <person name="Martinez-Garcia P.J."/>
            <person name="Crepeau M.W."/>
            <person name="Puiu D."/>
            <person name="Gonzalez-Ibeas D."/>
            <person name="Whalen J."/>
            <person name="Stevens K."/>
            <person name="Paul R."/>
            <person name="Butterfield T."/>
            <person name="Britton M."/>
            <person name="Reagan R."/>
            <person name="Chakraborty S."/>
            <person name="Walawage S.L."/>
            <person name="Vasquez-Gross H.A."/>
            <person name="Cardeno C."/>
            <person name="Famula R."/>
            <person name="Pratt K."/>
            <person name="Kuruganti S."/>
            <person name="Aradhya M.K."/>
            <person name="Leslie C.A."/>
            <person name="Dandekar A.M."/>
            <person name="Salzberg S.L."/>
            <person name="Wegrzyn J.L."/>
            <person name="Langley C.H."/>
            <person name="Neale D.B."/>
        </authorList>
    </citation>
    <scope>NUCLEOTIDE SEQUENCE</scope>
    <source>
        <tissue evidence="5">Leaves</tissue>
    </source>
</reference>
<evidence type="ECO:0000256" key="3">
    <source>
        <dbReference type="PROSITE-ProRule" id="PRU00708"/>
    </source>
</evidence>
<dbReference type="PROSITE" id="PS51375">
    <property type="entry name" value="PPR"/>
    <property type="match status" value="3"/>
</dbReference>
<dbReference type="NCBIfam" id="TIGR00756">
    <property type="entry name" value="PPR"/>
    <property type="match status" value="4"/>
</dbReference>
<dbReference type="PANTHER" id="PTHR47447">
    <property type="entry name" value="OS03G0856100 PROTEIN"/>
    <property type="match status" value="1"/>
</dbReference>
<dbReference type="Proteomes" id="UP000619265">
    <property type="component" value="Unassembled WGS sequence"/>
</dbReference>
<evidence type="ECO:0000313" key="6">
    <source>
        <dbReference type="Proteomes" id="UP000619265"/>
    </source>
</evidence>
<dbReference type="Pfam" id="PF13041">
    <property type="entry name" value="PPR_2"/>
    <property type="match status" value="2"/>
</dbReference>
<dbReference type="AlphaFoldDB" id="A0A833U4T0"/>
<name>A0A833U4T0_JUGRE</name>
<evidence type="ECO:0000256" key="4">
    <source>
        <dbReference type="SAM" id="MobiDB-lite"/>
    </source>
</evidence>
<keyword evidence="2" id="KW-0677">Repeat</keyword>
<feature type="region of interest" description="Disordered" evidence="4">
    <location>
        <begin position="11"/>
        <end position="65"/>
    </location>
</feature>
<feature type="non-terminal residue" evidence="5">
    <location>
        <position position="1"/>
    </location>
</feature>
<sequence>MDSLKSSFLLSITPLFPSPQPPSTKHKITIHSSVTPDPWSLSDGNDPSKPKPRSKNPKNPLSDDNARRIIKAKAKYLSQLRKNQGPRVQTPRWIKRSPEQMVRYLQDDRNGRLYGSHVVAAIRHVRALAEKGEGGYDMRQVMASFVGKLSYREMCAVLKEQKGWRQARDFFAWMKLQLSYRPSVIVYTIVLRIYGQVGKIKLAEETFLEMLEAGCEPDEVACGTMLCTYARWGRHKAMLSFFSAVQERGITLSVSVFNFMMSSLQKKSLHGKVVEIWRQMVDKRVAPNSFTYTVVISSLVKEGLHEEAFRTF</sequence>
<dbReference type="InterPro" id="IPR002885">
    <property type="entry name" value="PPR_rpt"/>
</dbReference>
<comment type="similarity">
    <text evidence="1">Belongs to the PPR family. P subfamily.</text>
</comment>
<evidence type="ECO:0000256" key="1">
    <source>
        <dbReference type="ARBA" id="ARBA00007626"/>
    </source>
</evidence>
<dbReference type="PANTHER" id="PTHR47447:SF24">
    <property type="entry name" value="PENTATRICOPEPTIDE REPEAT-CONTAINING PROTEIN"/>
    <property type="match status" value="1"/>
</dbReference>
<evidence type="ECO:0000256" key="2">
    <source>
        <dbReference type="ARBA" id="ARBA00022737"/>
    </source>
</evidence>
<dbReference type="Gene3D" id="1.25.40.10">
    <property type="entry name" value="Tetratricopeptide repeat domain"/>
    <property type="match status" value="2"/>
</dbReference>
<reference evidence="5" key="2">
    <citation type="submission" date="2020-03" db="EMBL/GenBank/DDBJ databases">
        <title>Walnut 2.0.</title>
        <authorList>
            <person name="Marrano A."/>
            <person name="Britton M."/>
            <person name="Zimin A.V."/>
            <person name="Zaini P.A."/>
            <person name="Workman R."/>
            <person name="Puiu D."/>
            <person name="Bianco L."/>
            <person name="Allen B.J."/>
            <person name="Troggio M."/>
            <person name="Leslie C.A."/>
            <person name="Timp W."/>
            <person name="Dendekar A."/>
            <person name="Salzberg S.L."/>
            <person name="Neale D.B."/>
        </authorList>
    </citation>
    <scope>NUCLEOTIDE SEQUENCE</scope>
    <source>
        <tissue evidence="5">Leaves</tissue>
    </source>
</reference>
<evidence type="ECO:0000313" key="5">
    <source>
        <dbReference type="EMBL" id="KAF5450708.1"/>
    </source>
</evidence>